<dbReference type="RefSeq" id="WP_085011385.1">
    <property type="nucleotide sequence ID" value="NZ_NAAD01000019.1"/>
</dbReference>
<reference evidence="3 4" key="1">
    <citation type="submission" date="2017-03" db="EMBL/GenBank/DDBJ databases">
        <title>Genome sequence of Geothermobacter sp. EPR-M, Deep-Sea Iron Reducer.</title>
        <authorList>
            <person name="Tully B."/>
            <person name="Savalia P."/>
            <person name="Abuyen K."/>
            <person name="Baughan C."/>
            <person name="Romero E."/>
            <person name="Ronkowski C."/>
            <person name="Torres B."/>
            <person name="Tremblay J."/>
            <person name="Trujillo A."/>
            <person name="Tyler M."/>
            <person name="Perez-Rodriguez I."/>
            <person name="Amend J."/>
        </authorList>
    </citation>
    <scope>NUCLEOTIDE SEQUENCE [LARGE SCALE GENOMIC DNA]</scope>
    <source>
        <strain evidence="3 4">EPR-M</strain>
    </source>
</reference>
<evidence type="ECO:0000313" key="3">
    <source>
        <dbReference type="EMBL" id="ORJ57504.1"/>
    </source>
</evidence>
<keyword evidence="2" id="KW-0812">Transmembrane</keyword>
<keyword evidence="4" id="KW-1185">Reference proteome</keyword>
<dbReference type="OrthoDB" id="5396397at2"/>
<keyword evidence="2" id="KW-1133">Transmembrane helix</keyword>
<sequence length="126" mass="13954">MSENTSQLSPSSTVEAGPVSGEHPSSRQRRPARIFFPCVAISLVVSLMSAGGAVCLYDRYFAQKVVAVDLQGFLKRQKDDYLDGRISGEDLQRRMDELEAFVDQIPANRSVILSDVVVRNVRVLKP</sequence>
<feature type="region of interest" description="Disordered" evidence="1">
    <location>
        <begin position="1"/>
        <end position="28"/>
    </location>
</feature>
<feature type="transmembrane region" description="Helical" evidence="2">
    <location>
        <begin position="34"/>
        <end position="57"/>
    </location>
</feature>
<dbReference type="EMBL" id="NAAD01000019">
    <property type="protein sequence ID" value="ORJ57504.1"/>
    <property type="molecule type" value="Genomic_DNA"/>
</dbReference>
<dbReference type="STRING" id="1969733.B5V00_13725"/>
<proteinExistence type="predicted"/>
<organism evidence="3 4">
    <name type="scientific">Geothermobacter hydrogeniphilus</name>
    <dbReference type="NCBI Taxonomy" id="1969733"/>
    <lineage>
        <taxon>Bacteria</taxon>
        <taxon>Pseudomonadati</taxon>
        <taxon>Thermodesulfobacteriota</taxon>
        <taxon>Desulfuromonadia</taxon>
        <taxon>Desulfuromonadales</taxon>
        <taxon>Geothermobacteraceae</taxon>
        <taxon>Geothermobacter</taxon>
    </lineage>
</organism>
<evidence type="ECO:0000313" key="4">
    <source>
        <dbReference type="Proteomes" id="UP000193136"/>
    </source>
</evidence>
<comment type="caution">
    <text evidence="3">The sequence shown here is derived from an EMBL/GenBank/DDBJ whole genome shotgun (WGS) entry which is preliminary data.</text>
</comment>
<protein>
    <submittedName>
        <fullName evidence="3">Uncharacterized protein</fullName>
    </submittedName>
</protein>
<name>A0A1X0XX81_9BACT</name>
<accession>A0A1X0XX81</accession>
<evidence type="ECO:0000256" key="2">
    <source>
        <dbReference type="SAM" id="Phobius"/>
    </source>
</evidence>
<gene>
    <name evidence="3" type="ORF">B5V00_13725</name>
</gene>
<feature type="compositionally biased region" description="Polar residues" evidence="1">
    <location>
        <begin position="1"/>
        <end position="14"/>
    </location>
</feature>
<dbReference type="AlphaFoldDB" id="A0A1X0XX81"/>
<keyword evidence="2" id="KW-0472">Membrane</keyword>
<dbReference type="Proteomes" id="UP000193136">
    <property type="component" value="Unassembled WGS sequence"/>
</dbReference>
<evidence type="ECO:0000256" key="1">
    <source>
        <dbReference type="SAM" id="MobiDB-lite"/>
    </source>
</evidence>